<dbReference type="CDD" id="cd03789">
    <property type="entry name" value="GT9_LPS_heptosyltransferase"/>
    <property type="match status" value="1"/>
</dbReference>
<keyword evidence="1" id="KW-0328">Glycosyltransferase</keyword>
<sequence length="375" mass="40842">MKLNPFDGLLYISMKIIKYFDKRDSSSFSPCNIKNILVISSTALGDTLMSTPAIRAVRIRYPNAHITACLNVRYAGLFAGNPHIDTILPYYGGYRKFLRTAYALRQANPELALIFHGNEPQATPLAYLSGARFIFKIPISRQYGFLLSNKSNGFDNPWRHHAIDVRLKTASFADCTEDDRSMVLDVDAAALTHVKAALSALGFNGAHPIIGFQPGAAQLYKAWPKGYFIELGKRILSLYPKARIVITGSADERHLAGETAAAIGTGAVSLAGTLSLKQLAALIKTLSVLVTNDTGTMHIAIALGTRTVSLFCPSNHWGTGAVTERHLHRIISAERPCTPCITKKCRTPHCMNAISVDEVLTAVTSSIKMELSPSP</sequence>
<evidence type="ECO:0000313" key="3">
    <source>
        <dbReference type="EMBL" id="KWT84942.1"/>
    </source>
</evidence>
<evidence type="ECO:0000256" key="2">
    <source>
        <dbReference type="ARBA" id="ARBA00022679"/>
    </source>
</evidence>
<dbReference type="EMBL" id="LNQR01000067">
    <property type="protein sequence ID" value="KWT84942.1"/>
    <property type="molecule type" value="Genomic_DNA"/>
</dbReference>
<gene>
    <name evidence="3" type="ORF">ASN18_1872</name>
</gene>
<organism evidence="3 4">
    <name type="scientific">Candidatus Magnetominusculus xianensis</name>
    <dbReference type="NCBI Taxonomy" id="1748249"/>
    <lineage>
        <taxon>Bacteria</taxon>
        <taxon>Pseudomonadati</taxon>
        <taxon>Nitrospirota</taxon>
        <taxon>Nitrospiria</taxon>
        <taxon>Nitrospirales</taxon>
        <taxon>Nitrospiraceae</taxon>
        <taxon>Candidatus Magnetominusculus</taxon>
    </lineage>
</organism>
<dbReference type="Gene3D" id="3.40.50.2000">
    <property type="entry name" value="Glycogen Phosphorylase B"/>
    <property type="match status" value="2"/>
</dbReference>
<dbReference type="PANTHER" id="PTHR30160:SF7">
    <property type="entry name" value="ADP-HEPTOSE--LPS HEPTOSYLTRANSFERASE 2"/>
    <property type="match status" value="1"/>
</dbReference>
<evidence type="ECO:0000256" key="1">
    <source>
        <dbReference type="ARBA" id="ARBA00022676"/>
    </source>
</evidence>
<dbReference type="SUPFAM" id="SSF53756">
    <property type="entry name" value="UDP-Glycosyltransferase/glycogen phosphorylase"/>
    <property type="match status" value="1"/>
</dbReference>
<dbReference type="EC" id="2.-.-.-" evidence="3"/>
<dbReference type="RefSeq" id="WP_085052486.1">
    <property type="nucleotide sequence ID" value="NZ_LNQR01000067.1"/>
</dbReference>
<dbReference type="InterPro" id="IPR051199">
    <property type="entry name" value="LPS_LOS_Heptosyltrfase"/>
</dbReference>
<dbReference type="InterPro" id="IPR002201">
    <property type="entry name" value="Glyco_trans_9"/>
</dbReference>
<reference evidence="3 4" key="1">
    <citation type="submission" date="2015-11" db="EMBL/GenBank/DDBJ databases">
        <authorList>
            <person name="Lin W."/>
        </authorList>
    </citation>
    <scope>NUCLEOTIDE SEQUENCE [LARGE SCALE GENOMIC DNA]</scope>
    <source>
        <strain evidence="3 4">HCH-1</strain>
    </source>
</reference>
<accession>A0ABR5SFU6</accession>
<protein>
    <submittedName>
        <fullName evidence="3">Glycosyl transferase</fullName>
        <ecNumber evidence="3">2.-.-.-</ecNumber>
    </submittedName>
</protein>
<keyword evidence="2 3" id="KW-0808">Transferase</keyword>
<proteinExistence type="predicted"/>
<comment type="caution">
    <text evidence="3">The sequence shown here is derived from an EMBL/GenBank/DDBJ whole genome shotgun (WGS) entry which is preliminary data.</text>
</comment>
<dbReference type="PANTHER" id="PTHR30160">
    <property type="entry name" value="TETRAACYLDISACCHARIDE 4'-KINASE-RELATED"/>
    <property type="match status" value="1"/>
</dbReference>
<evidence type="ECO:0000313" key="4">
    <source>
        <dbReference type="Proteomes" id="UP000060487"/>
    </source>
</evidence>
<dbReference type="GO" id="GO:0016740">
    <property type="term" value="F:transferase activity"/>
    <property type="evidence" value="ECO:0007669"/>
    <property type="project" value="UniProtKB-KW"/>
</dbReference>
<keyword evidence="4" id="KW-1185">Reference proteome</keyword>
<dbReference type="Pfam" id="PF01075">
    <property type="entry name" value="Glyco_transf_9"/>
    <property type="match status" value="1"/>
</dbReference>
<name>A0ABR5SFU6_9BACT</name>
<dbReference type="Proteomes" id="UP000060487">
    <property type="component" value="Unassembled WGS sequence"/>
</dbReference>